<dbReference type="PIRSF" id="PIRSF020680">
    <property type="entry name" value="PhnH"/>
    <property type="match status" value="1"/>
</dbReference>
<dbReference type="InterPro" id="IPR038058">
    <property type="entry name" value="PhnH-like_sp"/>
</dbReference>
<dbReference type="Pfam" id="PF05845">
    <property type="entry name" value="PhnH"/>
    <property type="match status" value="1"/>
</dbReference>
<dbReference type="GO" id="GO:0019634">
    <property type="term" value="P:organic phosphonate metabolic process"/>
    <property type="evidence" value="ECO:0007669"/>
    <property type="project" value="InterPro"/>
</dbReference>
<reference evidence="1" key="1">
    <citation type="submission" date="2020-01" db="EMBL/GenBank/DDBJ databases">
        <authorList>
            <person name="Rat A."/>
        </authorList>
    </citation>
    <scope>NUCLEOTIDE SEQUENCE</scope>
    <source>
        <strain evidence="1">LMG 31228</strain>
    </source>
</reference>
<name>A0A9X9XD64_9PROT</name>
<dbReference type="SUPFAM" id="SSF159709">
    <property type="entry name" value="PhnH-like"/>
    <property type="match status" value="1"/>
</dbReference>
<dbReference type="Gene3D" id="3.40.50.11310">
    <property type="entry name" value="Bacterial phosphonate metabolism protein PhnH"/>
    <property type="match status" value="1"/>
</dbReference>
<protein>
    <submittedName>
        <fullName evidence="1">Phosphonate C-P lyase system protein PhnH</fullName>
    </submittedName>
</protein>
<keyword evidence="2" id="KW-1185">Reference proteome</keyword>
<reference evidence="1" key="2">
    <citation type="journal article" date="2021" name="Syst. Appl. Microbiol.">
        <title>Roseomonas hellenica sp. nov., isolated from roots of wild-growing Alkanna tinctoria.</title>
        <authorList>
            <person name="Rat A."/>
            <person name="Naranjo H.D."/>
            <person name="Lebbe L."/>
            <person name="Cnockaert M."/>
            <person name="Krigas N."/>
            <person name="Grigoriadou K."/>
            <person name="Maloupa E."/>
            <person name="Willems A."/>
        </authorList>
    </citation>
    <scope>NUCLEOTIDE SEQUENCE</scope>
    <source>
        <strain evidence="1">LMG 31228</strain>
    </source>
</reference>
<gene>
    <name evidence="1" type="primary">phnH</name>
    <name evidence="1" type="ORF">GXW74_14225</name>
</gene>
<keyword evidence="1" id="KW-0456">Lyase</keyword>
<comment type="caution">
    <text evidence="1">The sequence shown here is derived from an EMBL/GenBank/DDBJ whole genome shotgun (WGS) entry which is preliminary data.</text>
</comment>
<sequence>MLTAGFADPVLDAQACFRAVLEAMSRPGRIQRAGSALTPPAPLNQAAAAVLLALADADTPLWLDAGAEAEAWLRFHCGAPVAAAAGAAAFALATAAPPALAALDQGTEEEPQRGATLVLQVEALEEGEGWHLTGPGIEREHRLRVTGAPAGFVAAWAANRAGLPCGVDVILCAGDRLAALPRSVMIAEG</sequence>
<evidence type="ECO:0000313" key="1">
    <source>
        <dbReference type="EMBL" id="MBR0681650.1"/>
    </source>
</evidence>
<dbReference type="InterPro" id="IPR008772">
    <property type="entry name" value="Phosphonate_metab_PhnH"/>
</dbReference>
<dbReference type="EMBL" id="JAAEDL010000013">
    <property type="protein sequence ID" value="MBR0681650.1"/>
    <property type="molecule type" value="Genomic_DNA"/>
</dbReference>
<proteinExistence type="predicted"/>
<dbReference type="GO" id="GO:0016829">
    <property type="term" value="F:lyase activity"/>
    <property type="evidence" value="ECO:0007669"/>
    <property type="project" value="UniProtKB-KW"/>
</dbReference>
<dbReference type="AlphaFoldDB" id="A0A9X9XD64"/>
<organism evidence="1 2">
    <name type="scientific">Neoroseomonas eburnea</name>
    <dbReference type="NCBI Taxonomy" id="1346889"/>
    <lineage>
        <taxon>Bacteria</taxon>
        <taxon>Pseudomonadati</taxon>
        <taxon>Pseudomonadota</taxon>
        <taxon>Alphaproteobacteria</taxon>
        <taxon>Acetobacterales</taxon>
        <taxon>Acetobacteraceae</taxon>
        <taxon>Neoroseomonas</taxon>
    </lineage>
</organism>
<dbReference type="NCBIfam" id="TIGR03292">
    <property type="entry name" value="PhnH_redo"/>
    <property type="match status" value="1"/>
</dbReference>
<evidence type="ECO:0000313" key="2">
    <source>
        <dbReference type="Proteomes" id="UP001138709"/>
    </source>
</evidence>
<accession>A0A9X9XD64</accession>
<dbReference type="Proteomes" id="UP001138709">
    <property type="component" value="Unassembled WGS sequence"/>
</dbReference>